<keyword evidence="2" id="KW-1185">Reference proteome</keyword>
<proteinExistence type="predicted"/>
<sequence>MLDHFALRHLPPLLLGTVITFGGAMSLTSGPEAALAKFGFRDDISHNKAAWPVIKIQGSRMTSIGLAVWGLYLGGHLEAIDILLATFGWMAVIDGIVCSEHGRPGSVLFRMSSTSLVALWGLLGMTTGRFI</sequence>
<evidence type="ECO:0000313" key="2">
    <source>
        <dbReference type="Proteomes" id="UP000244855"/>
    </source>
</evidence>
<dbReference type="Proteomes" id="UP000244855">
    <property type="component" value="Unassembled WGS sequence"/>
</dbReference>
<name>A0A2V1DPI6_9PLEO</name>
<dbReference type="InterPro" id="IPR025363">
    <property type="entry name" value="DUF4267"/>
</dbReference>
<dbReference type="Pfam" id="PF14087">
    <property type="entry name" value="DUF4267"/>
    <property type="match status" value="1"/>
</dbReference>
<protein>
    <submittedName>
        <fullName evidence="1">Uncharacterized protein</fullName>
    </submittedName>
</protein>
<dbReference type="EMBL" id="KZ805397">
    <property type="protein sequence ID" value="PVH99189.1"/>
    <property type="molecule type" value="Genomic_DNA"/>
</dbReference>
<reference evidence="1 2" key="1">
    <citation type="journal article" date="2018" name="Sci. Rep.">
        <title>Comparative genomics provides insights into the lifestyle and reveals functional heterogeneity of dark septate endophytic fungi.</title>
        <authorList>
            <person name="Knapp D.G."/>
            <person name="Nemeth J.B."/>
            <person name="Barry K."/>
            <person name="Hainaut M."/>
            <person name="Henrissat B."/>
            <person name="Johnson J."/>
            <person name="Kuo A."/>
            <person name="Lim J.H.P."/>
            <person name="Lipzen A."/>
            <person name="Nolan M."/>
            <person name="Ohm R.A."/>
            <person name="Tamas L."/>
            <person name="Grigoriev I.V."/>
            <person name="Spatafora J.W."/>
            <person name="Nagy L.G."/>
            <person name="Kovacs G.M."/>
        </authorList>
    </citation>
    <scope>NUCLEOTIDE SEQUENCE [LARGE SCALE GENOMIC DNA]</scope>
    <source>
        <strain evidence="1 2">DSE2036</strain>
    </source>
</reference>
<gene>
    <name evidence="1" type="ORF">DM02DRAFT_565028</name>
</gene>
<dbReference type="AlphaFoldDB" id="A0A2V1DPI6"/>
<dbReference type="OrthoDB" id="2989864at2759"/>
<accession>A0A2V1DPI6</accession>
<organism evidence="1 2">
    <name type="scientific">Periconia macrospinosa</name>
    <dbReference type="NCBI Taxonomy" id="97972"/>
    <lineage>
        <taxon>Eukaryota</taxon>
        <taxon>Fungi</taxon>
        <taxon>Dikarya</taxon>
        <taxon>Ascomycota</taxon>
        <taxon>Pezizomycotina</taxon>
        <taxon>Dothideomycetes</taxon>
        <taxon>Pleosporomycetidae</taxon>
        <taxon>Pleosporales</taxon>
        <taxon>Massarineae</taxon>
        <taxon>Periconiaceae</taxon>
        <taxon>Periconia</taxon>
    </lineage>
</organism>
<evidence type="ECO:0000313" key="1">
    <source>
        <dbReference type="EMBL" id="PVH99189.1"/>
    </source>
</evidence>